<dbReference type="EMBL" id="SWJQ01000189">
    <property type="protein sequence ID" value="TRZ19343.1"/>
    <property type="molecule type" value="Genomic_DNA"/>
</dbReference>
<evidence type="ECO:0000256" key="1">
    <source>
        <dbReference type="SAM" id="SignalP"/>
    </source>
</evidence>
<keyword evidence="3" id="KW-1185">Reference proteome</keyword>
<dbReference type="OrthoDB" id="9838443at2759"/>
<protein>
    <submittedName>
        <fullName evidence="2">Uncharacterized protein</fullName>
    </submittedName>
</protein>
<keyword evidence="1" id="KW-0732">Signal</keyword>
<dbReference type="AlphaFoldDB" id="A0A8K1GJS9"/>
<evidence type="ECO:0000313" key="3">
    <source>
        <dbReference type="Proteomes" id="UP000796761"/>
    </source>
</evidence>
<name>A0A8K1GJS9_9PASS</name>
<feature type="signal peptide" evidence="1">
    <location>
        <begin position="1"/>
        <end position="16"/>
    </location>
</feature>
<evidence type="ECO:0000313" key="2">
    <source>
        <dbReference type="EMBL" id="TRZ19343.1"/>
    </source>
</evidence>
<reference evidence="2" key="1">
    <citation type="submission" date="2019-04" db="EMBL/GenBank/DDBJ databases">
        <title>Genome assembly of Zosterops borbonicus 15179.</title>
        <authorList>
            <person name="Leroy T."/>
            <person name="Anselmetti Y."/>
            <person name="Tilak M.-K."/>
            <person name="Nabholz B."/>
        </authorList>
    </citation>
    <scope>NUCLEOTIDE SEQUENCE</scope>
    <source>
        <strain evidence="2">HGM_15179</strain>
        <tissue evidence="2">Muscle</tissue>
    </source>
</reference>
<comment type="caution">
    <text evidence="2">The sequence shown here is derived from an EMBL/GenBank/DDBJ whole genome shotgun (WGS) entry which is preliminary data.</text>
</comment>
<sequence length="163" mass="18330">MIQAAVFLSLLQLTVLWIVPQPKENVWRTLAQAMGQDHICLSQASAKDPISSCLMGIPFKEAELLPALLRIRSEYKKAPGRTSHALEEFRLQGKINLPVINPLVLWRDWVAILPKATDEPQEVKLLSSSPAPFCMRFVYTPPKDQEKSFSCLLQIKEAYLAGT</sequence>
<gene>
    <name evidence="2" type="ORF">HGM15179_007760</name>
</gene>
<proteinExistence type="predicted"/>
<feature type="chain" id="PRO_5035467369" evidence="1">
    <location>
        <begin position="17"/>
        <end position="163"/>
    </location>
</feature>
<accession>A0A8K1GJS9</accession>
<dbReference type="Proteomes" id="UP000796761">
    <property type="component" value="Unassembled WGS sequence"/>
</dbReference>
<organism evidence="2 3">
    <name type="scientific">Zosterops borbonicus</name>
    <dbReference type="NCBI Taxonomy" id="364589"/>
    <lineage>
        <taxon>Eukaryota</taxon>
        <taxon>Metazoa</taxon>
        <taxon>Chordata</taxon>
        <taxon>Craniata</taxon>
        <taxon>Vertebrata</taxon>
        <taxon>Euteleostomi</taxon>
        <taxon>Archelosauria</taxon>
        <taxon>Archosauria</taxon>
        <taxon>Dinosauria</taxon>
        <taxon>Saurischia</taxon>
        <taxon>Theropoda</taxon>
        <taxon>Coelurosauria</taxon>
        <taxon>Aves</taxon>
        <taxon>Neognathae</taxon>
        <taxon>Neoaves</taxon>
        <taxon>Telluraves</taxon>
        <taxon>Australaves</taxon>
        <taxon>Passeriformes</taxon>
        <taxon>Sylvioidea</taxon>
        <taxon>Zosteropidae</taxon>
        <taxon>Zosterops</taxon>
    </lineage>
</organism>